<evidence type="ECO:0008006" key="3">
    <source>
        <dbReference type="Google" id="ProtNLM"/>
    </source>
</evidence>
<dbReference type="AlphaFoldDB" id="A0A5E4MND0"/>
<organism evidence="1 2">
    <name type="scientific">Cinara cedri</name>
    <dbReference type="NCBI Taxonomy" id="506608"/>
    <lineage>
        <taxon>Eukaryota</taxon>
        <taxon>Metazoa</taxon>
        <taxon>Ecdysozoa</taxon>
        <taxon>Arthropoda</taxon>
        <taxon>Hexapoda</taxon>
        <taxon>Insecta</taxon>
        <taxon>Pterygota</taxon>
        <taxon>Neoptera</taxon>
        <taxon>Paraneoptera</taxon>
        <taxon>Hemiptera</taxon>
        <taxon>Sternorrhyncha</taxon>
        <taxon>Aphidomorpha</taxon>
        <taxon>Aphidoidea</taxon>
        <taxon>Aphididae</taxon>
        <taxon>Lachninae</taxon>
        <taxon>Cinara</taxon>
    </lineage>
</organism>
<dbReference type="EMBL" id="CABPRJ010000974">
    <property type="protein sequence ID" value="VVC33789.1"/>
    <property type="molecule type" value="Genomic_DNA"/>
</dbReference>
<sequence length="194" mass="22455">MCGINLCKKKANILIWEENIQGIKKLSLWEAALKTPDLTIFSMLLNMVQEIECEEILQEPTYLQPFLWVKQPFQPLKESNSLSLAEKEQLIDLQCSDFLKATFEQDNSLTRFWVSVIEECPILFEKSMRILVPFATTYLCEIRFSALVSMKSKYHGRLEVSKELTVALSNISPRFTKLCDEKKHYPPITLKVAC</sequence>
<evidence type="ECO:0000313" key="1">
    <source>
        <dbReference type="EMBL" id="VVC33789.1"/>
    </source>
</evidence>
<reference evidence="1 2" key="1">
    <citation type="submission" date="2019-08" db="EMBL/GenBank/DDBJ databases">
        <authorList>
            <person name="Alioto T."/>
            <person name="Alioto T."/>
            <person name="Gomez Garrido J."/>
        </authorList>
    </citation>
    <scope>NUCLEOTIDE SEQUENCE [LARGE SCALE GENOMIC DNA]</scope>
</reference>
<gene>
    <name evidence="1" type="ORF">CINCED_3A003420</name>
</gene>
<dbReference type="OrthoDB" id="6620462at2759"/>
<keyword evidence="2" id="KW-1185">Reference proteome</keyword>
<dbReference type="PANTHER" id="PTHR45913:SF19">
    <property type="entry name" value="LOW QUALITY PROTEIN: ZINC FINGER BED DOMAIN-CONTAINING PROTEIN 5-LIKE"/>
    <property type="match status" value="1"/>
</dbReference>
<protein>
    <recommendedName>
        <fullName evidence="3">HAT, C-terminal dimerisation domain</fullName>
    </recommendedName>
</protein>
<proteinExistence type="predicted"/>
<accession>A0A5E4MND0</accession>
<evidence type="ECO:0000313" key="2">
    <source>
        <dbReference type="Proteomes" id="UP000325440"/>
    </source>
</evidence>
<dbReference type="PANTHER" id="PTHR45913">
    <property type="entry name" value="EPM2A-INTERACTING PROTEIN 1"/>
    <property type="match status" value="1"/>
</dbReference>
<name>A0A5E4MND0_9HEMI</name>
<dbReference type="Proteomes" id="UP000325440">
    <property type="component" value="Unassembled WGS sequence"/>
</dbReference>